<keyword evidence="1" id="KW-0560">Oxidoreductase</keyword>
<dbReference type="AlphaFoldDB" id="H0EN68"/>
<keyword evidence="3" id="KW-1185">Reference proteome</keyword>
<name>H0EN68_GLAL7</name>
<dbReference type="OrthoDB" id="2898509at2759"/>
<evidence type="ECO:0000313" key="2">
    <source>
        <dbReference type="EMBL" id="EHK99988.1"/>
    </source>
</evidence>
<dbReference type="PANTHER" id="PTHR47534:SF3">
    <property type="entry name" value="ALCOHOL DEHYDROGENASE-LIKE C-TERMINAL DOMAIN-CONTAINING PROTEIN"/>
    <property type="match status" value="1"/>
</dbReference>
<comment type="caution">
    <text evidence="2">The sequence shown here is derived from an EMBL/GenBank/DDBJ whole genome shotgun (WGS) entry which is preliminary data.</text>
</comment>
<protein>
    <submittedName>
        <fullName evidence="2">Uncharacterized protein</fullName>
    </submittedName>
</protein>
<dbReference type="InParanoid" id="H0EN68"/>
<accession>H0EN68</accession>
<evidence type="ECO:0000256" key="1">
    <source>
        <dbReference type="ARBA" id="ARBA00023002"/>
    </source>
</evidence>
<gene>
    <name evidence="2" type="ORF">M7I_4071</name>
</gene>
<dbReference type="PANTHER" id="PTHR47534">
    <property type="entry name" value="YALI0E05731P"/>
    <property type="match status" value="1"/>
</dbReference>
<proteinExistence type="predicted"/>
<organism evidence="2 3">
    <name type="scientific">Glarea lozoyensis (strain ATCC 74030 / MF5533)</name>
    <dbReference type="NCBI Taxonomy" id="1104152"/>
    <lineage>
        <taxon>Eukaryota</taxon>
        <taxon>Fungi</taxon>
        <taxon>Dikarya</taxon>
        <taxon>Ascomycota</taxon>
        <taxon>Pezizomycotina</taxon>
        <taxon>Leotiomycetes</taxon>
        <taxon>Helotiales</taxon>
        <taxon>Helotiaceae</taxon>
        <taxon>Glarea</taxon>
    </lineage>
</organism>
<dbReference type="InterPro" id="IPR052228">
    <property type="entry name" value="Sec_Metab_Biosynth_Oxidored"/>
</dbReference>
<reference evidence="2 3" key="1">
    <citation type="journal article" date="2012" name="Eukaryot. Cell">
        <title>Genome sequence of the fungus Glarea lozoyensis: the first genome sequence of a species from the Helotiaceae family.</title>
        <authorList>
            <person name="Youssar L."/>
            <person name="Gruening B.A."/>
            <person name="Erxleben A."/>
            <person name="Guenther S."/>
            <person name="Huettel W."/>
        </authorList>
    </citation>
    <scope>NUCLEOTIDE SEQUENCE [LARGE SCALE GENOMIC DNA]</scope>
    <source>
        <strain evidence="3">ATCC 74030 / MF5533</strain>
    </source>
</reference>
<dbReference type="EMBL" id="AGUE01000101">
    <property type="protein sequence ID" value="EHK99988.1"/>
    <property type="molecule type" value="Genomic_DNA"/>
</dbReference>
<dbReference type="GO" id="GO:0016491">
    <property type="term" value="F:oxidoreductase activity"/>
    <property type="evidence" value="ECO:0007669"/>
    <property type="project" value="UniProtKB-KW"/>
</dbReference>
<sequence length="145" mass="15819">MKSSNPRVISILAGGQESPIDLTDLEMRKDFSMMKAAKNGTTQTTLAFEELAKQNPTISFIHKYPGFVNTGVVARLMDTTAGVLWVPAQLFKYTILPLINVFLSMSVEEAGERGLFLATSAMFPSTRGGGIGPHSAKMLNYLFLD</sequence>
<dbReference type="HOGENOM" id="CLU_1787045_0_0_1"/>
<dbReference type="Proteomes" id="UP000005446">
    <property type="component" value="Unassembled WGS sequence"/>
</dbReference>
<evidence type="ECO:0000313" key="3">
    <source>
        <dbReference type="Proteomes" id="UP000005446"/>
    </source>
</evidence>